<comment type="caution">
    <text evidence="3">The sequence shown here is derived from an EMBL/GenBank/DDBJ whole genome shotgun (WGS) entry which is preliminary data.</text>
</comment>
<dbReference type="InterPro" id="IPR038765">
    <property type="entry name" value="Papain-like_cys_pep_sf"/>
</dbReference>
<evidence type="ECO:0000313" key="4">
    <source>
        <dbReference type="Proteomes" id="UP000590542"/>
    </source>
</evidence>
<dbReference type="PANTHER" id="PTHR33490:SF6">
    <property type="entry name" value="SLL1049 PROTEIN"/>
    <property type="match status" value="1"/>
</dbReference>
<dbReference type="AlphaFoldDB" id="A0A7X9E758"/>
<gene>
    <name evidence="3" type="ORF">GYA37_01600</name>
</gene>
<evidence type="ECO:0000259" key="2">
    <source>
        <dbReference type="SMART" id="SM00460"/>
    </source>
</evidence>
<protein>
    <submittedName>
        <fullName evidence="3">Transglutaminase domain-containing protein</fullName>
    </submittedName>
</protein>
<keyword evidence="1" id="KW-0732">Signal</keyword>
<sequence>MKLSKLKLVAVLFILLTTRSIKLAHADQESQFLIDYDIEYNIQEAGDTNVVQTATITNLKNDVIPTTYTFATKQLEIYDVEAETNNKSSQVRTEDKNGETLISVTISNYAIGEGRQNEIKLSYKTKNIATKTGKIWNIYVPKIQIPDTTTKYDVKLLIPISFGSKIYLSPTPVIEKKEGSNNTFYFTKEIFKTNGISAAFGEYQPLNFKLKYQLKNSSILPLLKEIALPSDIISMQSVSYKSINPKPFRIKLDKDGNVIATYITPPLKELRIEVMGTAKLFGKQINPDFGRSFSEIPKDLANKYTKEQKYWEVNSPYVQKLSQQLKDENLNVIKNAQKIYQFITQNLTYDFNASEQGLVERKGAEAALTQKGSWTCMEFTDLFIATARAMGIPAREVNGYAFTSEESNKPVSINLKGGDLLHAWAEFYDPYYGWIQVDPTWGTTSGIDYFTKLDTNHFSFVVKGLSSEYPFPAGAYRFSDNEKLIESALSQSIVEDDFKPKIEVKKILNLNVIRTLKGYSKVKVTNIGDVFVYKLNDKTLPIKSSTTIYIRRNQKEINFEDINGNKYSQGLESL</sequence>
<name>A0A7X9E758_UNCKA</name>
<dbReference type="Pfam" id="PF01841">
    <property type="entry name" value="Transglut_core"/>
    <property type="match status" value="1"/>
</dbReference>
<evidence type="ECO:0000313" key="3">
    <source>
        <dbReference type="EMBL" id="NMB91526.1"/>
    </source>
</evidence>
<feature type="chain" id="PRO_5031375261" evidence="1">
    <location>
        <begin position="27"/>
        <end position="574"/>
    </location>
</feature>
<organism evidence="3 4">
    <name type="scientific">candidate division WWE3 bacterium</name>
    <dbReference type="NCBI Taxonomy" id="2053526"/>
    <lineage>
        <taxon>Bacteria</taxon>
        <taxon>Katanobacteria</taxon>
    </lineage>
</organism>
<proteinExistence type="predicted"/>
<dbReference type="EMBL" id="JAAZNV010000006">
    <property type="protein sequence ID" value="NMB91526.1"/>
    <property type="molecule type" value="Genomic_DNA"/>
</dbReference>
<dbReference type="Proteomes" id="UP000590542">
    <property type="component" value="Unassembled WGS sequence"/>
</dbReference>
<accession>A0A7X9E758</accession>
<evidence type="ECO:0000256" key="1">
    <source>
        <dbReference type="SAM" id="SignalP"/>
    </source>
</evidence>
<feature type="domain" description="Transglutaminase-like" evidence="2">
    <location>
        <begin position="368"/>
        <end position="441"/>
    </location>
</feature>
<dbReference type="SUPFAM" id="SSF54001">
    <property type="entry name" value="Cysteine proteinases"/>
    <property type="match status" value="1"/>
</dbReference>
<dbReference type="PANTHER" id="PTHR33490">
    <property type="entry name" value="BLR5614 PROTEIN-RELATED"/>
    <property type="match status" value="1"/>
</dbReference>
<dbReference type="SMART" id="SM00460">
    <property type="entry name" value="TGc"/>
    <property type="match status" value="1"/>
</dbReference>
<feature type="signal peptide" evidence="1">
    <location>
        <begin position="1"/>
        <end position="26"/>
    </location>
</feature>
<dbReference type="InterPro" id="IPR002931">
    <property type="entry name" value="Transglutaminase-like"/>
</dbReference>
<reference evidence="3 4" key="1">
    <citation type="journal article" date="2020" name="Biotechnol. Biofuels">
        <title>New insights from the biogas microbiome by comprehensive genome-resolved metagenomics of nearly 1600 species originating from multiple anaerobic digesters.</title>
        <authorList>
            <person name="Campanaro S."/>
            <person name="Treu L."/>
            <person name="Rodriguez-R L.M."/>
            <person name="Kovalovszki A."/>
            <person name="Ziels R.M."/>
            <person name="Maus I."/>
            <person name="Zhu X."/>
            <person name="Kougias P.G."/>
            <person name="Basile A."/>
            <person name="Luo G."/>
            <person name="Schluter A."/>
            <person name="Konstantinidis K.T."/>
            <person name="Angelidaki I."/>
        </authorList>
    </citation>
    <scope>NUCLEOTIDE SEQUENCE [LARGE SCALE GENOMIC DNA]</scope>
    <source>
        <strain evidence="3">AS27yjCOA_202</strain>
    </source>
</reference>
<dbReference type="Gene3D" id="3.10.620.30">
    <property type="match status" value="1"/>
</dbReference>